<dbReference type="PRINTS" id="PR00325">
    <property type="entry name" value="GERMIN"/>
</dbReference>
<evidence type="ECO:0000256" key="11">
    <source>
        <dbReference type="PIRSR" id="PIRSR601929-1"/>
    </source>
</evidence>
<dbReference type="SUPFAM" id="SSF51182">
    <property type="entry name" value="RmlC-like cupins"/>
    <property type="match status" value="1"/>
</dbReference>
<keyword evidence="7 13" id="KW-1015">Disulfide bond</keyword>
<feature type="binding site" evidence="12">
    <location>
        <position position="105"/>
    </location>
    <ligand>
        <name>Mn(2+)</name>
        <dbReference type="ChEBI" id="CHEBI:29035"/>
    </ligand>
</feature>
<evidence type="ECO:0000313" key="18">
    <source>
        <dbReference type="EnsemblPlants" id="AES64210"/>
    </source>
</evidence>
<reference evidence="16 19" key="2">
    <citation type="journal article" date="2014" name="BMC Genomics">
        <title>An improved genome release (version Mt4.0) for the model legume Medicago truncatula.</title>
        <authorList>
            <person name="Tang H."/>
            <person name="Krishnakumar V."/>
            <person name="Bidwell S."/>
            <person name="Rosen B."/>
            <person name="Chan A."/>
            <person name="Zhou S."/>
            <person name="Gentzbittel L."/>
            <person name="Childs K.L."/>
            <person name="Yandell M."/>
            <person name="Gundlach H."/>
            <person name="Mayer K.F."/>
            <person name="Schwartz D.C."/>
            <person name="Town C.D."/>
        </authorList>
    </citation>
    <scope>GENOME REANNOTATION</scope>
    <source>
        <strain evidence="18 19">cv. Jemalong A17</strain>
    </source>
</reference>
<proteinExistence type="inferred from homology"/>
<feature type="binding site" evidence="12">
    <location>
        <position position="112"/>
    </location>
    <ligand>
        <name>Mn(2+)</name>
        <dbReference type="ChEBI" id="CHEBI:29035"/>
    </ligand>
</feature>
<name>G7IPZ2_MEDTR</name>
<dbReference type="InterPro" id="IPR011051">
    <property type="entry name" value="RmlC_Cupin_sf"/>
</dbReference>
<dbReference type="EnsemblPlants" id="AES64210">
    <property type="protein sequence ID" value="AES64210"/>
    <property type="gene ID" value="MTR_2g019780"/>
</dbReference>
<dbReference type="Proteomes" id="UP000265566">
    <property type="component" value="Chromosome 2"/>
</dbReference>
<feature type="binding site" evidence="11">
    <location>
        <position position="112"/>
    </location>
    <ligand>
        <name>oxalate</name>
        <dbReference type="ChEBI" id="CHEBI:30623"/>
    </ligand>
</feature>
<evidence type="ECO:0000256" key="7">
    <source>
        <dbReference type="ARBA" id="ARBA00023157"/>
    </source>
</evidence>
<keyword evidence="5 11" id="KW-0479">Metal-binding</keyword>
<comment type="subcellular location">
    <subcellularLocation>
        <location evidence="1 14">Secreted</location>
        <location evidence="1 14">Extracellular space</location>
        <location evidence="1 14">Apoplast</location>
    </subcellularLocation>
</comment>
<dbReference type="Gene3D" id="2.60.120.10">
    <property type="entry name" value="Jelly Rolls"/>
    <property type="match status" value="1"/>
</dbReference>
<dbReference type="AlphaFoldDB" id="G7IPZ2"/>
<evidence type="ECO:0000256" key="6">
    <source>
        <dbReference type="ARBA" id="ARBA00022729"/>
    </source>
</evidence>
<dbReference type="EMBL" id="CM001218">
    <property type="protein sequence ID" value="AES64210.1"/>
    <property type="molecule type" value="Genomic_DNA"/>
</dbReference>
<keyword evidence="19" id="KW-1185">Reference proteome</keyword>
<accession>G7IPZ2</accession>
<evidence type="ECO:0000313" key="17">
    <source>
        <dbReference type="EMBL" id="RHN72299.1"/>
    </source>
</evidence>
<evidence type="ECO:0000256" key="14">
    <source>
        <dbReference type="RuleBase" id="RU366015"/>
    </source>
</evidence>
<reference evidence="18" key="3">
    <citation type="submission" date="2015-04" db="UniProtKB">
        <authorList>
            <consortium name="EnsemblPlants"/>
        </authorList>
    </citation>
    <scope>IDENTIFICATION</scope>
    <source>
        <strain evidence="18">cv. Jemalong A17</strain>
    </source>
</reference>
<dbReference type="CDD" id="cd02241">
    <property type="entry name" value="cupin_OxOx"/>
    <property type="match status" value="1"/>
</dbReference>
<dbReference type="PaxDb" id="3880-AES64210"/>
<evidence type="ECO:0000256" key="4">
    <source>
        <dbReference type="ARBA" id="ARBA00022525"/>
    </source>
</evidence>
<feature type="chain" id="PRO_5014572356" description="Germin-like protein" evidence="14">
    <location>
        <begin position="21"/>
        <end position="212"/>
    </location>
</feature>
<keyword evidence="10 11" id="KW-0464">Manganese</keyword>
<keyword evidence="4 14" id="KW-0964">Secreted</keyword>
<feature type="binding site" evidence="11">
    <location>
        <position position="107"/>
    </location>
    <ligand>
        <name>oxalate</name>
        <dbReference type="ChEBI" id="CHEBI:30623"/>
    </ligand>
</feature>
<dbReference type="PANTHER" id="PTHR31238">
    <property type="entry name" value="GERMIN-LIKE PROTEIN SUBFAMILY 3 MEMBER 3"/>
    <property type="match status" value="1"/>
</dbReference>
<dbReference type="InterPro" id="IPR014710">
    <property type="entry name" value="RmlC-like_jellyroll"/>
</dbReference>
<dbReference type="Gramene" id="rna7997">
    <property type="protein sequence ID" value="RHN72299.1"/>
    <property type="gene ID" value="gene7997"/>
</dbReference>
<dbReference type="Pfam" id="PF00190">
    <property type="entry name" value="Cupin_1"/>
    <property type="match status" value="1"/>
</dbReference>
<dbReference type="SMART" id="SM00835">
    <property type="entry name" value="Cupin_1"/>
    <property type="match status" value="1"/>
</dbReference>
<keyword evidence="9" id="KW-0325">Glycoprotein</keyword>
<feature type="signal peptide" evidence="14">
    <location>
        <begin position="1"/>
        <end position="20"/>
    </location>
</feature>
<feature type="binding site" evidence="12">
    <location>
        <position position="107"/>
    </location>
    <ligand>
        <name>Mn(2+)</name>
        <dbReference type="ChEBI" id="CHEBI:29035"/>
    </ligand>
</feature>
<dbReference type="GO" id="GO:0030145">
    <property type="term" value="F:manganese ion binding"/>
    <property type="evidence" value="ECO:0007669"/>
    <property type="project" value="UniProtKB-UniRule"/>
</dbReference>
<keyword evidence="8" id="KW-0675">Receptor</keyword>
<dbReference type="GO" id="GO:0031012">
    <property type="term" value="C:extracellular matrix"/>
    <property type="evidence" value="ECO:0000318"/>
    <property type="project" value="GO_Central"/>
</dbReference>
<reference evidence="17" key="5">
    <citation type="journal article" date="2018" name="Nat. Plants">
        <title>Whole-genome landscape of Medicago truncatula symbiotic genes.</title>
        <authorList>
            <person name="Pecrix Y."/>
            <person name="Gamas P."/>
            <person name="Carrere S."/>
        </authorList>
    </citation>
    <scope>NUCLEOTIDE SEQUENCE</scope>
    <source>
        <tissue evidence="17">Leaves</tissue>
    </source>
</reference>
<evidence type="ECO:0000256" key="12">
    <source>
        <dbReference type="PIRSR" id="PIRSR601929-2"/>
    </source>
</evidence>
<feature type="binding site" evidence="12">
    <location>
        <position position="150"/>
    </location>
    <ligand>
        <name>Mn(2+)</name>
        <dbReference type="ChEBI" id="CHEBI:29035"/>
    </ligand>
</feature>
<dbReference type="OMA" id="GRQDYRC"/>
<evidence type="ECO:0000256" key="5">
    <source>
        <dbReference type="ARBA" id="ARBA00022723"/>
    </source>
</evidence>
<feature type="domain" description="Cupin type-1" evidence="15">
    <location>
        <begin position="58"/>
        <end position="202"/>
    </location>
</feature>
<dbReference type="KEGG" id="mtr:11443861"/>
<evidence type="ECO:0000256" key="1">
    <source>
        <dbReference type="ARBA" id="ARBA00004271"/>
    </source>
</evidence>
<dbReference type="OrthoDB" id="1921208at2759"/>
<keyword evidence="3 14" id="KW-0052">Apoplast</keyword>
<evidence type="ECO:0000313" key="19">
    <source>
        <dbReference type="Proteomes" id="UP000002051"/>
    </source>
</evidence>
<protein>
    <recommendedName>
        <fullName evidence="14">Germin-like protein</fullName>
    </recommendedName>
</protein>
<gene>
    <name evidence="18" type="primary">11443861</name>
    <name evidence="16" type="ordered locus">MTR_2g019780</name>
    <name evidence="17" type="ORF">MtrunA17_Chr2g0286171</name>
</gene>
<evidence type="ECO:0000256" key="10">
    <source>
        <dbReference type="ARBA" id="ARBA00023211"/>
    </source>
</evidence>
<organism evidence="16 19">
    <name type="scientific">Medicago truncatula</name>
    <name type="common">Barrel medic</name>
    <name type="synonym">Medicago tribuloides</name>
    <dbReference type="NCBI Taxonomy" id="3880"/>
    <lineage>
        <taxon>Eukaryota</taxon>
        <taxon>Viridiplantae</taxon>
        <taxon>Streptophyta</taxon>
        <taxon>Embryophyta</taxon>
        <taxon>Tracheophyta</taxon>
        <taxon>Spermatophyta</taxon>
        <taxon>Magnoliopsida</taxon>
        <taxon>eudicotyledons</taxon>
        <taxon>Gunneridae</taxon>
        <taxon>Pentapetalae</taxon>
        <taxon>rosids</taxon>
        <taxon>fabids</taxon>
        <taxon>Fabales</taxon>
        <taxon>Fabaceae</taxon>
        <taxon>Papilionoideae</taxon>
        <taxon>50 kb inversion clade</taxon>
        <taxon>NPAAA clade</taxon>
        <taxon>Hologalegina</taxon>
        <taxon>IRL clade</taxon>
        <taxon>Trifolieae</taxon>
        <taxon>Medicago</taxon>
    </lineage>
</organism>
<evidence type="ECO:0000256" key="13">
    <source>
        <dbReference type="PIRSR" id="PIRSR601929-3"/>
    </source>
</evidence>
<dbReference type="InterPro" id="IPR006045">
    <property type="entry name" value="Cupin_1"/>
</dbReference>
<sequence>MKMNHIIIFFFALLISSSYTFHVSSSANDFCVANLHKTPDTPSGYPCKSPTVNDFVLSGFGPGSLNKAFNVKLAKASVTELPSLNGLDISAARVDIGPNGSVPMHTHPDATELLIMVQGRVTAGFINLTEVYVKDLKPTDIMVFPKGLLHFVVNSGAGEAIAFATYSSSKPSFQFLDSVLFGNKLPTSIIAKTTLLDVSQIKKLKAKFKGTG</sequence>
<reference evidence="16 19" key="1">
    <citation type="journal article" date="2011" name="Nature">
        <title>The Medicago genome provides insight into the evolution of rhizobial symbioses.</title>
        <authorList>
            <person name="Young N.D."/>
            <person name="Debelle F."/>
            <person name="Oldroyd G.E."/>
            <person name="Geurts R."/>
            <person name="Cannon S.B."/>
            <person name="Udvardi M.K."/>
            <person name="Benedito V.A."/>
            <person name="Mayer K.F."/>
            <person name="Gouzy J."/>
            <person name="Schoof H."/>
            <person name="Van de Peer Y."/>
            <person name="Proost S."/>
            <person name="Cook D.R."/>
            <person name="Meyers B.C."/>
            <person name="Spannagl M."/>
            <person name="Cheung F."/>
            <person name="De Mita S."/>
            <person name="Krishnakumar V."/>
            <person name="Gundlach H."/>
            <person name="Zhou S."/>
            <person name="Mudge J."/>
            <person name="Bharti A.K."/>
            <person name="Murray J.D."/>
            <person name="Naoumkina M.A."/>
            <person name="Rosen B."/>
            <person name="Silverstein K.A."/>
            <person name="Tang H."/>
            <person name="Rombauts S."/>
            <person name="Zhao P.X."/>
            <person name="Zhou P."/>
            <person name="Barbe V."/>
            <person name="Bardou P."/>
            <person name="Bechner M."/>
            <person name="Bellec A."/>
            <person name="Berger A."/>
            <person name="Berges H."/>
            <person name="Bidwell S."/>
            <person name="Bisseling T."/>
            <person name="Choisne N."/>
            <person name="Couloux A."/>
            <person name="Denny R."/>
            <person name="Deshpande S."/>
            <person name="Dai X."/>
            <person name="Doyle J.J."/>
            <person name="Dudez A.M."/>
            <person name="Farmer A.D."/>
            <person name="Fouteau S."/>
            <person name="Franken C."/>
            <person name="Gibelin C."/>
            <person name="Gish J."/>
            <person name="Goldstein S."/>
            <person name="Gonzalez A.J."/>
            <person name="Green P.J."/>
            <person name="Hallab A."/>
            <person name="Hartog M."/>
            <person name="Hua A."/>
            <person name="Humphray S.J."/>
            <person name="Jeong D.H."/>
            <person name="Jing Y."/>
            <person name="Jocker A."/>
            <person name="Kenton S.M."/>
            <person name="Kim D.J."/>
            <person name="Klee K."/>
            <person name="Lai H."/>
            <person name="Lang C."/>
            <person name="Lin S."/>
            <person name="Macmil S.L."/>
            <person name="Magdelenat G."/>
            <person name="Matthews L."/>
            <person name="McCorrison J."/>
            <person name="Monaghan E.L."/>
            <person name="Mun J.H."/>
            <person name="Najar F.Z."/>
            <person name="Nicholson C."/>
            <person name="Noirot C."/>
            <person name="O'Bleness M."/>
            <person name="Paule C.R."/>
            <person name="Poulain J."/>
            <person name="Prion F."/>
            <person name="Qin B."/>
            <person name="Qu C."/>
            <person name="Retzel E.F."/>
            <person name="Riddle C."/>
            <person name="Sallet E."/>
            <person name="Samain S."/>
            <person name="Samson N."/>
            <person name="Sanders I."/>
            <person name="Saurat O."/>
            <person name="Scarpelli C."/>
            <person name="Schiex T."/>
            <person name="Segurens B."/>
            <person name="Severin A.J."/>
            <person name="Sherrier D.J."/>
            <person name="Shi R."/>
            <person name="Sims S."/>
            <person name="Singer S.R."/>
            <person name="Sinharoy S."/>
            <person name="Sterck L."/>
            <person name="Viollet A."/>
            <person name="Wang B.B."/>
            <person name="Wang K."/>
            <person name="Wang M."/>
            <person name="Wang X."/>
            <person name="Warfsmann J."/>
            <person name="Weissenbach J."/>
            <person name="White D.D."/>
            <person name="White J.D."/>
            <person name="Wiley G.B."/>
            <person name="Wincker P."/>
            <person name="Xing Y."/>
            <person name="Yang L."/>
            <person name="Yao Z."/>
            <person name="Ying F."/>
            <person name="Zhai J."/>
            <person name="Zhou L."/>
            <person name="Zuber A."/>
            <person name="Denarie J."/>
            <person name="Dixon R.A."/>
            <person name="May G.D."/>
            <person name="Schwartz D.C."/>
            <person name="Rogers J."/>
            <person name="Quetier F."/>
            <person name="Town C.D."/>
            <person name="Roe B.A."/>
        </authorList>
    </citation>
    <scope>NUCLEOTIDE SEQUENCE [LARGE SCALE GENOMIC DNA]</scope>
    <source>
        <strain evidence="16">A17</strain>
        <strain evidence="18 19">cv. Jemalong A17</strain>
    </source>
</reference>
<evidence type="ECO:0000259" key="15">
    <source>
        <dbReference type="SMART" id="SM00835"/>
    </source>
</evidence>
<keyword evidence="6 14" id="KW-0732">Signal</keyword>
<reference evidence="20" key="4">
    <citation type="journal article" date="2018" name="Nat. Plants">
        <title>Whole-genome landscape of Medicago truncatula symbiotic genes.</title>
        <authorList>
            <person name="Pecrix Y."/>
            <person name="Staton S.E."/>
            <person name="Sallet E."/>
            <person name="Lelandais-Briere C."/>
            <person name="Moreau S."/>
            <person name="Carrere S."/>
            <person name="Blein T."/>
            <person name="Jardinaud M.F."/>
            <person name="Latrasse D."/>
            <person name="Zouine M."/>
            <person name="Zahm M."/>
            <person name="Kreplak J."/>
            <person name="Mayjonade B."/>
            <person name="Satge C."/>
            <person name="Perez M."/>
            <person name="Cauet S."/>
            <person name="Marande W."/>
            <person name="Chantry-Darmon C."/>
            <person name="Lopez-Roques C."/>
            <person name="Bouchez O."/>
            <person name="Berard A."/>
            <person name="Debelle F."/>
            <person name="Munos S."/>
            <person name="Bendahmane A."/>
            <person name="Berges H."/>
            <person name="Niebel A."/>
            <person name="Buitink J."/>
            <person name="Frugier F."/>
            <person name="Benhamed M."/>
            <person name="Crespi M."/>
            <person name="Gouzy J."/>
            <person name="Gamas P."/>
        </authorList>
    </citation>
    <scope>NUCLEOTIDE SEQUENCE [LARGE SCALE GENOMIC DNA]</scope>
    <source>
        <strain evidence="20">cv. Jemalong A17</strain>
    </source>
</reference>
<dbReference type="PROSITE" id="PS00725">
    <property type="entry name" value="GERMIN"/>
    <property type="match status" value="1"/>
</dbReference>
<dbReference type="InterPro" id="IPR001929">
    <property type="entry name" value="Germin"/>
</dbReference>
<evidence type="ECO:0000313" key="20">
    <source>
        <dbReference type="Proteomes" id="UP000265566"/>
    </source>
</evidence>
<dbReference type="eggNOG" id="ENOG502QT7C">
    <property type="taxonomic scope" value="Eukaryota"/>
</dbReference>
<dbReference type="FunFam" id="2.60.120.10:FF:000047">
    <property type="entry name" value="Auxin-binding protein ABP19a"/>
    <property type="match status" value="1"/>
</dbReference>
<evidence type="ECO:0000256" key="8">
    <source>
        <dbReference type="ARBA" id="ARBA00023170"/>
    </source>
</evidence>
<dbReference type="HOGENOM" id="CLU_015790_0_2_1"/>
<evidence type="ECO:0000256" key="9">
    <source>
        <dbReference type="ARBA" id="ARBA00023180"/>
    </source>
</evidence>
<dbReference type="GO" id="GO:0048046">
    <property type="term" value="C:apoplast"/>
    <property type="evidence" value="ECO:0007669"/>
    <property type="project" value="UniProtKB-SubCell"/>
</dbReference>
<dbReference type="Proteomes" id="UP000002051">
    <property type="component" value="Chromosome 2"/>
</dbReference>
<evidence type="ECO:0000256" key="2">
    <source>
        <dbReference type="ARBA" id="ARBA00007456"/>
    </source>
</evidence>
<dbReference type="EMBL" id="PSQE01000002">
    <property type="protein sequence ID" value="RHN72299.1"/>
    <property type="molecule type" value="Genomic_DNA"/>
</dbReference>
<evidence type="ECO:0000256" key="3">
    <source>
        <dbReference type="ARBA" id="ARBA00022523"/>
    </source>
</evidence>
<feature type="disulfide bond" evidence="13">
    <location>
        <begin position="31"/>
        <end position="47"/>
    </location>
</feature>
<dbReference type="InterPro" id="IPR019780">
    <property type="entry name" value="Germin_Mn-BS"/>
</dbReference>
<comment type="similarity">
    <text evidence="2 14">Belongs to the germin family.</text>
</comment>
<evidence type="ECO:0000313" key="16">
    <source>
        <dbReference type="EMBL" id="AES64210.1"/>
    </source>
</evidence>